<keyword evidence="1" id="KW-0472">Membrane</keyword>
<sequence>MWDWRYPIDDIRKEVRKSRSNGDKQTSLDAIDNLLDELTGVYNRLENEDAKKDGEDNSLADFFKGQREMITHAYEQSKQYANVIVLGGYAGLFTIWSFTKEQLQDWQVLLVGLFVLLSFFFYLVFELYSSWLRSIQIINQLAELEEAEQQNKIPEEYGKSERQRAKRFIKLWPLFFFSAVGFALLAAGLLGYSFILGLLCA</sequence>
<evidence type="ECO:0000313" key="2">
    <source>
        <dbReference type="EMBL" id="SDL69096.1"/>
    </source>
</evidence>
<dbReference type="OrthoDB" id="9256262at2"/>
<feature type="transmembrane region" description="Helical" evidence="1">
    <location>
        <begin position="105"/>
        <end position="125"/>
    </location>
</feature>
<organism evidence="2 3">
    <name type="scientific">Modicisalibacter muralis</name>
    <dbReference type="NCBI Taxonomy" id="119000"/>
    <lineage>
        <taxon>Bacteria</taxon>
        <taxon>Pseudomonadati</taxon>
        <taxon>Pseudomonadota</taxon>
        <taxon>Gammaproteobacteria</taxon>
        <taxon>Oceanospirillales</taxon>
        <taxon>Halomonadaceae</taxon>
        <taxon>Modicisalibacter</taxon>
    </lineage>
</organism>
<gene>
    <name evidence="2" type="ORF">SAMN05661010_02292</name>
</gene>
<dbReference type="Proteomes" id="UP000198654">
    <property type="component" value="Unassembled WGS sequence"/>
</dbReference>
<feature type="transmembrane region" description="Helical" evidence="1">
    <location>
        <begin position="171"/>
        <end position="195"/>
    </location>
</feature>
<proteinExistence type="predicted"/>
<dbReference type="EMBL" id="FNGI01000006">
    <property type="protein sequence ID" value="SDL69096.1"/>
    <property type="molecule type" value="Genomic_DNA"/>
</dbReference>
<keyword evidence="1" id="KW-0812">Transmembrane</keyword>
<name>A0A1G9M4F7_9GAMM</name>
<keyword evidence="1" id="KW-1133">Transmembrane helix</keyword>
<feature type="transmembrane region" description="Helical" evidence="1">
    <location>
        <begin position="80"/>
        <end position="99"/>
    </location>
</feature>
<protein>
    <submittedName>
        <fullName evidence="2">Uncharacterized protein</fullName>
    </submittedName>
</protein>
<dbReference type="RefSeq" id="WP_089728658.1">
    <property type="nucleotide sequence ID" value="NZ_FNGI01000006.1"/>
</dbReference>
<evidence type="ECO:0000256" key="1">
    <source>
        <dbReference type="SAM" id="Phobius"/>
    </source>
</evidence>
<reference evidence="2 3" key="1">
    <citation type="submission" date="2016-10" db="EMBL/GenBank/DDBJ databases">
        <authorList>
            <person name="de Groot N.N."/>
        </authorList>
    </citation>
    <scope>NUCLEOTIDE SEQUENCE [LARGE SCALE GENOMIC DNA]</scope>
    <source>
        <strain evidence="2 3">DSM 14789</strain>
    </source>
</reference>
<dbReference type="AlphaFoldDB" id="A0A1G9M4F7"/>
<accession>A0A1G9M4F7</accession>
<keyword evidence="3" id="KW-1185">Reference proteome</keyword>
<evidence type="ECO:0000313" key="3">
    <source>
        <dbReference type="Proteomes" id="UP000198654"/>
    </source>
</evidence>